<name>A0ABS7YZ08_9FIRM</name>
<feature type="region of interest" description="Disordered" evidence="4">
    <location>
        <begin position="292"/>
        <end position="332"/>
    </location>
</feature>
<evidence type="ECO:0000256" key="1">
    <source>
        <dbReference type="ARBA" id="ARBA00005695"/>
    </source>
</evidence>
<reference evidence="8" key="1">
    <citation type="submission" date="2023-07" db="EMBL/GenBank/DDBJ databases">
        <title>FDA dAtabase for Regulatory Grade micrObial Sequences (FDA-ARGOS): Supporting development and validation of Infectious Disease Dx tests.</title>
        <authorList>
            <person name="Sproer C."/>
            <person name="Gronow S."/>
            <person name="Severitt S."/>
            <person name="Schroder I."/>
            <person name="Tallon L."/>
            <person name="Sadzewicz L."/>
            <person name="Zhao X."/>
            <person name="Boylan J."/>
            <person name="Ott S."/>
            <person name="Bowen H."/>
            <person name="Vavikolanu K."/>
            <person name="Hazen T."/>
            <person name="Aluvathingal J."/>
            <person name="Nadendla S."/>
            <person name="Lowell S."/>
            <person name="Myers T."/>
            <person name="Yan Y."/>
        </authorList>
    </citation>
    <scope>NUCLEOTIDE SEQUENCE [LARGE SCALE GENOMIC DNA]</scope>
    <source>
        <strain evidence="8">FDAARGOS_1538</strain>
    </source>
</reference>
<dbReference type="SUPFAM" id="SSF53850">
    <property type="entry name" value="Periplasmic binding protein-like II"/>
    <property type="match status" value="1"/>
</dbReference>
<evidence type="ECO:0000313" key="8">
    <source>
        <dbReference type="Proteomes" id="UP001198374"/>
    </source>
</evidence>
<dbReference type="Pfam" id="PF00496">
    <property type="entry name" value="SBP_bac_5"/>
    <property type="match status" value="1"/>
</dbReference>
<feature type="compositionally biased region" description="Basic and acidic residues" evidence="4">
    <location>
        <begin position="69"/>
        <end position="78"/>
    </location>
</feature>
<dbReference type="Gene3D" id="3.90.76.10">
    <property type="entry name" value="Dipeptide-binding Protein, Domain 1"/>
    <property type="match status" value="1"/>
</dbReference>
<feature type="compositionally biased region" description="Basic and acidic residues" evidence="4">
    <location>
        <begin position="26"/>
        <end position="58"/>
    </location>
</feature>
<evidence type="ECO:0000256" key="3">
    <source>
        <dbReference type="ARBA" id="ARBA00022729"/>
    </source>
</evidence>
<feature type="region of interest" description="Disordered" evidence="4">
    <location>
        <begin position="26"/>
        <end position="79"/>
    </location>
</feature>
<dbReference type="Gene3D" id="3.40.190.10">
    <property type="entry name" value="Periplasmic binding protein-like II"/>
    <property type="match status" value="1"/>
</dbReference>
<comment type="caution">
    <text evidence="7">The sequence shown here is derived from an EMBL/GenBank/DDBJ whole genome shotgun (WGS) entry which is preliminary data.</text>
</comment>
<evidence type="ECO:0000256" key="2">
    <source>
        <dbReference type="ARBA" id="ARBA00022448"/>
    </source>
</evidence>
<dbReference type="PANTHER" id="PTHR30290">
    <property type="entry name" value="PERIPLASMIC BINDING COMPONENT OF ABC TRANSPORTER"/>
    <property type="match status" value="1"/>
</dbReference>
<evidence type="ECO:0000256" key="4">
    <source>
        <dbReference type="SAM" id="MobiDB-lite"/>
    </source>
</evidence>
<keyword evidence="8" id="KW-1185">Reference proteome</keyword>
<gene>
    <name evidence="7" type="ORF">LDJ82_05215</name>
</gene>
<evidence type="ECO:0000259" key="6">
    <source>
        <dbReference type="Pfam" id="PF00496"/>
    </source>
</evidence>
<dbReference type="InterPro" id="IPR000914">
    <property type="entry name" value="SBP_5_dom"/>
</dbReference>
<proteinExistence type="inferred from homology"/>
<keyword evidence="3 5" id="KW-0732">Signal</keyword>
<organism evidence="7 8">
    <name type="scientific">Anaerococcus degeneri</name>
    <dbReference type="NCBI Taxonomy" id="361500"/>
    <lineage>
        <taxon>Bacteria</taxon>
        <taxon>Bacillati</taxon>
        <taxon>Bacillota</taxon>
        <taxon>Tissierellia</taxon>
        <taxon>Tissierellales</taxon>
        <taxon>Peptoniphilaceae</taxon>
        <taxon>Anaerococcus</taxon>
    </lineage>
</organism>
<dbReference type="Proteomes" id="UP001198374">
    <property type="component" value="Unassembled WGS sequence"/>
</dbReference>
<keyword evidence="2" id="KW-0813">Transport</keyword>
<dbReference type="EMBL" id="JAIWIY010000001">
    <property type="protein sequence ID" value="MCA2096314.1"/>
    <property type="molecule type" value="Genomic_DNA"/>
</dbReference>
<evidence type="ECO:0000313" key="7">
    <source>
        <dbReference type="EMBL" id="MCA2096314.1"/>
    </source>
</evidence>
<dbReference type="Gene3D" id="3.10.105.10">
    <property type="entry name" value="Dipeptide-binding Protein, Domain 3"/>
    <property type="match status" value="1"/>
</dbReference>
<feature type="compositionally biased region" description="Basic and acidic residues" evidence="4">
    <location>
        <begin position="310"/>
        <end position="332"/>
    </location>
</feature>
<feature type="compositionally biased region" description="Acidic residues" evidence="4">
    <location>
        <begin position="59"/>
        <end position="68"/>
    </location>
</feature>
<comment type="similarity">
    <text evidence="1">Belongs to the bacterial solute-binding protein 5 family.</text>
</comment>
<accession>A0ABS7YZ08</accession>
<protein>
    <submittedName>
        <fullName evidence="7">ABC transporter substrate-binding protein</fullName>
    </submittedName>
</protein>
<sequence>MKMKKIFSTMMALGLAATLAACGGEDAKKDDAADKKDDQAVDKADDKKEDDKDAKDADENALSDDEKAELEGFEKQTADDTLVVGTSEMSGDFYGSWSNNSYDVKVRRYIGTEGNNAYLTMVQDEGGKWQANMTVLEKEPETVKNADGSETTTFTIKKDLKWSDGQPITADNYLFDMLFHTYPSYQLVTGAFTIGSDSVKGYEAYKAGDDDKFEGLEKVDDYTFKVTTDASYLPYYESAFLKQVMPFPIHAISDNIAVAPEGNKIVAKDGYKPTEEEKKKYIENIDAQIAKSNEEFNEQTPAPADDASEDEKKAYDEAKKAQDEKVKKLESRKSGDIDATSMLIEEAMQKEFNEYRIKPTVSCGPYKFDSYENNMARLSLNENYAGNFKGEKATIPHVIVQYVNSKIAIDLLENGDIDLWESEAEGALIDQMRAAADEGKIGGYNTFERNGYGNVVFLTDRGATKYKEVRQAIAHLMDRNSYVQSFAGGYGVVTNGMYGTSQWMYKERGADLEASPDFNKYTLNLDKANELLDATPYKFEKDGKTPWDKAKADEEYSKNPDGFDYYRYDENGKKLQVNQYGSDESPITTLISNQVPVNAKQVGMEYNVTAGSFATLLDYYYHPKDDAEYTVFNMGLSFSTPFDPWYQYNSKGSDNMTRTNDPKADELTVKLRQTDPEDKEGYLDNWEEFEKWYNDYLPEIPLYSNQYHSGYTKRVKGFDINTPVWESEYQINAMSLDNSNK</sequence>
<dbReference type="RefSeq" id="WP_209772834.1">
    <property type="nucleotide sequence ID" value="NZ_JAGGLO010000002.1"/>
</dbReference>
<dbReference type="InterPro" id="IPR039424">
    <property type="entry name" value="SBP_5"/>
</dbReference>
<feature type="chain" id="PRO_5045837236" evidence="5">
    <location>
        <begin position="24"/>
        <end position="741"/>
    </location>
</feature>
<feature type="signal peptide" evidence="5">
    <location>
        <begin position="1"/>
        <end position="23"/>
    </location>
</feature>
<dbReference type="PROSITE" id="PS51257">
    <property type="entry name" value="PROKAR_LIPOPROTEIN"/>
    <property type="match status" value="1"/>
</dbReference>
<dbReference type="CDD" id="cd00995">
    <property type="entry name" value="PBP2_NikA_DppA_OppA_like"/>
    <property type="match status" value="1"/>
</dbReference>
<evidence type="ECO:0000256" key="5">
    <source>
        <dbReference type="SAM" id="SignalP"/>
    </source>
</evidence>
<feature type="domain" description="Solute-binding protein family 5" evidence="6">
    <location>
        <begin position="144"/>
        <end position="656"/>
    </location>
</feature>
<dbReference type="PANTHER" id="PTHR30290:SF9">
    <property type="entry name" value="OLIGOPEPTIDE-BINDING PROTEIN APPA"/>
    <property type="match status" value="1"/>
</dbReference>